<dbReference type="Gene3D" id="1.10.3380.30">
    <property type="match status" value="1"/>
</dbReference>
<dbReference type="STRING" id="6186.A0A183KQW2"/>
<evidence type="ECO:0000313" key="6">
    <source>
        <dbReference type="EMBL" id="VDP63593.1"/>
    </source>
</evidence>
<keyword evidence="4" id="KW-0067">ATP-binding</keyword>
<evidence type="ECO:0000256" key="3">
    <source>
        <dbReference type="ARBA" id="ARBA00022806"/>
    </source>
</evidence>
<dbReference type="GO" id="GO:0004386">
    <property type="term" value="F:helicase activity"/>
    <property type="evidence" value="ECO:0007669"/>
    <property type="project" value="UniProtKB-KW"/>
</dbReference>
<dbReference type="SMART" id="SM01142">
    <property type="entry name" value="DSHCT"/>
    <property type="match status" value="1"/>
</dbReference>
<organism evidence="8">
    <name type="scientific">Schistosoma curassoni</name>
    <dbReference type="NCBI Taxonomy" id="6186"/>
    <lineage>
        <taxon>Eukaryota</taxon>
        <taxon>Metazoa</taxon>
        <taxon>Spiralia</taxon>
        <taxon>Lophotrochozoa</taxon>
        <taxon>Platyhelminthes</taxon>
        <taxon>Trematoda</taxon>
        <taxon>Digenea</taxon>
        <taxon>Strigeidida</taxon>
        <taxon>Schistosomatoidea</taxon>
        <taxon>Schistosomatidae</taxon>
        <taxon>Schistosoma</taxon>
    </lineage>
</organism>
<evidence type="ECO:0000256" key="2">
    <source>
        <dbReference type="ARBA" id="ARBA00022801"/>
    </source>
</evidence>
<name>A0A183KQW2_9TREM</name>
<dbReference type="AlphaFoldDB" id="A0A183KQW2"/>
<evidence type="ECO:0000256" key="1">
    <source>
        <dbReference type="ARBA" id="ARBA00022741"/>
    </source>
</evidence>
<reference evidence="8" key="1">
    <citation type="submission" date="2016-06" db="UniProtKB">
        <authorList>
            <consortium name="WormBaseParasite"/>
        </authorList>
    </citation>
    <scope>IDENTIFICATION</scope>
</reference>
<dbReference type="WBParaSite" id="SCUD_0001745001-mRNA-1">
    <property type="protein sequence ID" value="SCUD_0001745001-mRNA-1"/>
    <property type="gene ID" value="SCUD_0001745001"/>
</dbReference>
<dbReference type="GO" id="GO:0000460">
    <property type="term" value="P:maturation of 5.8S rRNA"/>
    <property type="evidence" value="ECO:0007669"/>
    <property type="project" value="TreeGrafter"/>
</dbReference>
<gene>
    <name evidence="6" type="ORF">SCUD_LOCUS17447</name>
</gene>
<evidence type="ECO:0000259" key="5">
    <source>
        <dbReference type="SMART" id="SM01142"/>
    </source>
</evidence>
<reference evidence="6 7" key="2">
    <citation type="submission" date="2018-11" db="EMBL/GenBank/DDBJ databases">
        <authorList>
            <consortium name="Pathogen Informatics"/>
        </authorList>
    </citation>
    <scope>NUCLEOTIDE SEQUENCE [LARGE SCALE GENOMIC DNA]</scope>
    <source>
        <strain evidence="6">Dakar</strain>
        <strain evidence="7">Dakar, Senegal</strain>
    </source>
</reference>
<dbReference type="GO" id="GO:0005634">
    <property type="term" value="C:nucleus"/>
    <property type="evidence" value="ECO:0007669"/>
    <property type="project" value="TreeGrafter"/>
</dbReference>
<dbReference type="GO" id="GO:0005524">
    <property type="term" value="F:ATP binding"/>
    <property type="evidence" value="ECO:0007669"/>
    <property type="project" value="UniProtKB-KW"/>
</dbReference>
<dbReference type="PANTHER" id="PTHR12131:SF7">
    <property type="entry name" value="EXOSOME RNA HELICASE MTR4"/>
    <property type="match status" value="1"/>
</dbReference>
<keyword evidence="2" id="KW-0378">Hydrolase</keyword>
<evidence type="ECO:0000313" key="8">
    <source>
        <dbReference type="WBParaSite" id="SCUD_0001745001-mRNA-1"/>
    </source>
</evidence>
<dbReference type="Pfam" id="PF08148">
    <property type="entry name" value="DSHCT"/>
    <property type="match status" value="1"/>
</dbReference>
<keyword evidence="7" id="KW-1185">Reference proteome</keyword>
<keyword evidence="3" id="KW-0347">Helicase</keyword>
<dbReference type="InterPro" id="IPR050699">
    <property type="entry name" value="RNA-DNA_Helicase"/>
</dbReference>
<dbReference type="PANTHER" id="PTHR12131">
    <property type="entry name" value="ATP-DEPENDENT RNA AND DNA HELICASE"/>
    <property type="match status" value="1"/>
</dbReference>
<dbReference type="Proteomes" id="UP000279833">
    <property type="component" value="Unassembled WGS sequence"/>
</dbReference>
<dbReference type="InterPro" id="IPR012961">
    <property type="entry name" value="Ski2/MTR4_C"/>
</dbReference>
<dbReference type="GO" id="GO:0016787">
    <property type="term" value="F:hydrolase activity"/>
    <property type="evidence" value="ECO:0007669"/>
    <property type="project" value="UniProtKB-KW"/>
</dbReference>
<sequence length="123" mass="13790">MSAECNINTDHSNNEKQPTTLVENLGNNRNSLSDDEQAYVNRFVGDLMDVVCAWAEGVSFSRLCELTSAFEGSVIRCIRRLEELLCQMHNAAKVAGNSELENKFLEAVILIKRDIIFCASLYL</sequence>
<feature type="domain" description="ATP-dependent RNA helicase Ski2/MTR4 C-terminal" evidence="5">
    <location>
        <begin position="1"/>
        <end position="123"/>
    </location>
</feature>
<protein>
    <submittedName>
        <fullName evidence="8">DSHCT domain-containing protein</fullName>
    </submittedName>
</protein>
<dbReference type="EMBL" id="UZAK01039806">
    <property type="protein sequence ID" value="VDP63593.1"/>
    <property type="molecule type" value="Genomic_DNA"/>
</dbReference>
<keyword evidence="1" id="KW-0547">Nucleotide-binding</keyword>
<evidence type="ECO:0000313" key="7">
    <source>
        <dbReference type="Proteomes" id="UP000279833"/>
    </source>
</evidence>
<proteinExistence type="predicted"/>
<accession>A0A183KQW2</accession>
<evidence type="ECO:0000256" key="4">
    <source>
        <dbReference type="ARBA" id="ARBA00022840"/>
    </source>
</evidence>